<dbReference type="InterPro" id="IPR023198">
    <property type="entry name" value="PGP-like_dom2"/>
</dbReference>
<dbReference type="InterPro" id="IPR051540">
    <property type="entry name" value="S-2-haloacid_dehalogenase"/>
</dbReference>
<keyword evidence="1 2" id="KW-0378">Hydrolase</keyword>
<dbReference type="PANTHER" id="PTHR43316">
    <property type="entry name" value="HYDROLASE, HALOACID DELAHOGENASE-RELATED"/>
    <property type="match status" value="1"/>
</dbReference>
<evidence type="ECO:0000313" key="2">
    <source>
        <dbReference type="EMBL" id="HJA06802.1"/>
    </source>
</evidence>
<accession>A0A9D2H8R0</accession>
<dbReference type="InterPro" id="IPR023214">
    <property type="entry name" value="HAD_sf"/>
</dbReference>
<sequence length="227" mass="25255">MLKTVFIDYTGTIIREDGPASMEMVKRCYMNSDAKSPQEALSYWWENLKKYEEAAYLDDFITEDEIVDKLLDQFEGELNLKDNKEELHGLCNELWSKSPVFDDVKEFFETCPLPIYVVTNNGAEYVQVAMDENGLAPAGIVCGDMARVYKPHKELFEKALEISGCTVGEVIHVGDSVSSDVKGAQNAGIRPILLDRTGEKVVPGVTVIKSLTELIEMIGTGDITGML</sequence>
<reference evidence="2" key="1">
    <citation type="journal article" date="2021" name="PeerJ">
        <title>Extensive microbial diversity within the chicken gut microbiome revealed by metagenomics and culture.</title>
        <authorList>
            <person name="Gilroy R."/>
            <person name="Ravi A."/>
            <person name="Getino M."/>
            <person name="Pursley I."/>
            <person name="Horton D.L."/>
            <person name="Alikhan N.F."/>
            <person name="Baker D."/>
            <person name="Gharbi K."/>
            <person name="Hall N."/>
            <person name="Watson M."/>
            <person name="Adriaenssens E.M."/>
            <person name="Foster-Nyarko E."/>
            <person name="Jarju S."/>
            <person name="Secka A."/>
            <person name="Antonio M."/>
            <person name="Oren A."/>
            <person name="Chaudhuri R.R."/>
            <person name="La Ragione R."/>
            <person name="Hildebrand F."/>
            <person name="Pallen M.J."/>
        </authorList>
    </citation>
    <scope>NUCLEOTIDE SEQUENCE</scope>
    <source>
        <strain evidence="2">ChiSjej2B20-11307</strain>
    </source>
</reference>
<evidence type="ECO:0000313" key="3">
    <source>
        <dbReference type="Proteomes" id="UP000824223"/>
    </source>
</evidence>
<protein>
    <submittedName>
        <fullName evidence="2">HAD family hydrolase</fullName>
    </submittedName>
</protein>
<dbReference type="PANTHER" id="PTHR43316:SF3">
    <property type="entry name" value="HALOACID DEHALOGENASE, TYPE II (AFU_ORTHOLOGUE AFUA_2G07750)-RELATED"/>
    <property type="match status" value="1"/>
</dbReference>
<organism evidence="2 3">
    <name type="scientific">Candidatus Mediterraneibacter pullicola</name>
    <dbReference type="NCBI Taxonomy" id="2838682"/>
    <lineage>
        <taxon>Bacteria</taxon>
        <taxon>Bacillati</taxon>
        <taxon>Bacillota</taxon>
        <taxon>Clostridia</taxon>
        <taxon>Lachnospirales</taxon>
        <taxon>Lachnospiraceae</taxon>
        <taxon>Mediterraneibacter</taxon>
    </lineage>
</organism>
<dbReference type="AlphaFoldDB" id="A0A9D2H8R0"/>
<dbReference type="InterPro" id="IPR036412">
    <property type="entry name" value="HAD-like_sf"/>
</dbReference>
<dbReference type="EMBL" id="DXAK01000034">
    <property type="protein sequence ID" value="HJA06802.1"/>
    <property type="molecule type" value="Genomic_DNA"/>
</dbReference>
<gene>
    <name evidence="2" type="ORF">H9798_06655</name>
</gene>
<reference evidence="2" key="2">
    <citation type="submission" date="2021-04" db="EMBL/GenBank/DDBJ databases">
        <authorList>
            <person name="Gilroy R."/>
        </authorList>
    </citation>
    <scope>NUCLEOTIDE SEQUENCE</scope>
    <source>
        <strain evidence="2">ChiSjej2B20-11307</strain>
    </source>
</reference>
<dbReference type="SFLD" id="SFLDG01129">
    <property type="entry name" value="C1.5:_HAD__Beta-PGM__Phosphata"/>
    <property type="match status" value="1"/>
</dbReference>
<proteinExistence type="predicted"/>
<dbReference type="GO" id="GO:0016787">
    <property type="term" value="F:hydrolase activity"/>
    <property type="evidence" value="ECO:0007669"/>
    <property type="project" value="UniProtKB-KW"/>
</dbReference>
<dbReference type="InterPro" id="IPR006439">
    <property type="entry name" value="HAD-SF_hydro_IA"/>
</dbReference>
<evidence type="ECO:0000256" key="1">
    <source>
        <dbReference type="ARBA" id="ARBA00022801"/>
    </source>
</evidence>
<dbReference type="SUPFAM" id="SSF56784">
    <property type="entry name" value="HAD-like"/>
    <property type="match status" value="1"/>
</dbReference>
<name>A0A9D2H8R0_9FIRM</name>
<dbReference type="SFLD" id="SFLDS00003">
    <property type="entry name" value="Haloacid_Dehalogenase"/>
    <property type="match status" value="1"/>
</dbReference>
<dbReference type="Proteomes" id="UP000824223">
    <property type="component" value="Unassembled WGS sequence"/>
</dbReference>
<dbReference type="Gene3D" id="1.10.150.240">
    <property type="entry name" value="Putative phosphatase, domain 2"/>
    <property type="match status" value="1"/>
</dbReference>
<dbReference type="NCBIfam" id="TIGR01549">
    <property type="entry name" value="HAD-SF-IA-v1"/>
    <property type="match status" value="1"/>
</dbReference>
<dbReference type="Pfam" id="PF00702">
    <property type="entry name" value="Hydrolase"/>
    <property type="match status" value="1"/>
</dbReference>
<comment type="caution">
    <text evidence="2">The sequence shown here is derived from an EMBL/GenBank/DDBJ whole genome shotgun (WGS) entry which is preliminary data.</text>
</comment>
<dbReference type="Gene3D" id="3.40.50.1000">
    <property type="entry name" value="HAD superfamily/HAD-like"/>
    <property type="match status" value="1"/>
</dbReference>